<evidence type="ECO:0000259" key="1">
    <source>
        <dbReference type="Pfam" id="PF00483"/>
    </source>
</evidence>
<dbReference type="AlphaFoldDB" id="A0A926HSB5"/>
<dbReference type="Gene3D" id="3.90.550.10">
    <property type="entry name" value="Spore Coat Polysaccharide Biosynthesis Protein SpsA, Chain A"/>
    <property type="match status" value="1"/>
</dbReference>
<gene>
    <name evidence="2" type="ORF">IAG03_08875</name>
</gene>
<name>A0A926HSB5_9FIRM</name>
<protein>
    <submittedName>
        <fullName evidence="2">Nucleotidyltransferase</fullName>
    </submittedName>
</protein>
<dbReference type="EMBL" id="JACRSN010000012">
    <property type="protein sequence ID" value="MBC8534108.1"/>
    <property type="molecule type" value="Genomic_DNA"/>
</dbReference>
<dbReference type="InterPro" id="IPR029044">
    <property type="entry name" value="Nucleotide-diphossugar_trans"/>
</dbReference>
<dbReference type="Pfam" id="PF00483">
    <property type="entry name" value="NTP_transferase"/>
    <property type="match status" value="1"/>
</dbReference>
<feature type="domain" description="Nucleotidyl transferase" evidence="1">
    <location>
        <begin position="6"/>
        <end position="134"/>
    </location>
</feature>
<organism evidence="2 3">
    <name type="scientific">Yeguia hominis</name>
    <dbReference type="NCBI Taxonomy" id="2763662"/>
    <lineage>
        <taxon>Bacteria</taxon>
        <taxon>Bacillati</taxon>
        <taxon>Bacillota</taxon>
        <taxon>Clostridia</taxon>
        <taxon>Eubacteriales</taxon>
        <taxon>Yeguiaceae</taxon>
        <taxon>Yeguia</taxon>
    </lineage>
</organism>
<sequence length="301" mass="34058">MNKTLVIMAAGLGSRYGGLKQVDGMGPHGERIMDYSIYDAVRAGFHKVVFIIRKEHEQIFREQVGDAVSQLVPVEYVFQELDRLPDGYTVPEGRVKPWGTGHAVLCCADVVQEPFAVINADDYYGPEAFRLLADWAETVDPTSTEEFCMAGYILKNTLTENGSVSRGVCQTGQDGLLQSVTERTKILRHGDAIEYEEDGVWHAMDENTMVSMNCWCFPPSFLQAAEVRFRTFLDENRETLCKAEYFLPSIVCEMIAQGQCRVRVFPTQEKWFGITYHEDRAAVQKELLARVESGQYPSPLW</sequence>
<evidence type="ECO:0000313" key="2">
    <source>
        <dbReference type="EMBL" id="MBC8534108.1"/>
    </source>
</evidence>
<dbReference type="RefSeq" id="WP_249319764.1">
    <property type="nucleotide sequence ID" value="NZ_JACRSN010000012.1"/>
</dbReference>
<keyword evidence="3" id="KW-1185">Reference proteome</keyword>
<dbReference type="SUPFAM" id="SSF53448">
    <property type="entry name" value="Nucleotide-diphospho-sugar transferases"/>
    <property type="match status" value="1"/>
</dbReference>
<proteinExistence type="predicted"/>
<comment type="caution">
    <text evidence="2">The sequence shown here is derived from an EMBL/GenBank/DDBJ whole genome shotgun (WGS) entry which is preliminary data.</text>
</comment>
<evidence type="ECO:0000313" key="3">
    <source>
        <dbReference type="Proteomes" id="UP000651482"/>
    </source>
</evidence>
<dbReference type="InterPro" id="IPR005835">
    <property type="entry name" value="NTP_transferase_dom"/>
</dbReference>
<reference evidence="2" key="1">
    <citation type="submission" date="2020-08" db="EMBL/GenBank/DDBJ databases">
        <title>Genome public.</title>
        <authorList>
            <person name="Liu C."/>
            <person name="Sun Q."/>
        </authorList>
    </citation>
    <scope>NUCLEOTIDE SEQUENCE</scope>
    <source>
        <strain evidence="2">NSJ-40</strain>
    </source>
</reference>
<dbReference type="Proteomes" id="UP000651482">
    <property type="component" value="Unassembled WGS sequence"/>
</dbReference>
<accession>A0A926HSB5</accession>